<proteinExistence type="inferred from homology"/>
<gene>
    <name evidence="20" type="primary">ND4</name>
</gene>
<feature type="transmembrane region" description="Helical" evidence="17">
    <location>
        <begin position="400"/>
        <end position="424"/>
    </location>
</feature>
<dbReference type="GO" id="GO:0008137">
    <property type="term" value="F:NADH dehydrogenase (ubiquinone) activity"/>
    <property type="evidence" value="ECO:0007669"/>
    <property type="project" value="UniProtKB-UniRule"/>
</dbReference>
<dbReference type="InterPro" id="IPR003918">
    <property type="entry name" value="NADH_UbQ_OxRdtase"/>
</dbReference>
<reference evidence="20" key="1">
    <citation type="submission" date="2016-05" db="EMBL/GenBank/DDBJ databases">
        <authorList>
            <person name="Yang C."/>
            <person name="Li H."/>
            <person name="Cai W.Z."/>
        </authorList>
    </citation>
    <scope>NUCLEOTIDE SEQUENCE</scope>
</reference>
<comment type="similarity">
    <text evidence="3 17">Belongs to the complex I subunit 4 family.</text>
</comment>
<evidence type="ECO:0000256" key="2">
    <source>
        <dbReference type="ARBA" id="ARBA00004225"/>
    </source>
</evidence>
<dbReference type="InterPro" id="IPR001750">
    <property type="entry name" value="ND/Mrp_TM"/>
</dbReference>
<accession>A0A4Y1JVU8</accession>
<evidence type="ECO:0000256" key="6">
    <source>
        <dbReference type="ARBA" id="ARBA00022448"/>
    </source>
</evidence>
<dbReference type="PANTHER" id="PTHR43507:SF20">
    <property type="entry name" value="NADH-UBIQUINONE OXIDOREDUCTASE CHAIN 4"/>
    <property type="match status" value="1"/>
</dbReference>
<dbReference type="GO" id="GO:0003954">
    <property type="term" value="F:NADH dehydrogenase activity"/>
    <property type="evidence" value="ECO:0007669"/>
    <property type="project" value="TreeGrafter"/>
</dbReference>
<feature type="transmembrane region" description="Helical" evidence="17">
    <location>
        <begin position="375"/>
        <end position="393"/>
    </location>
</feature>
<name>A0A4Y1JVU8_9HEMI</name>
<dbReference type="AlphaFoldDB" id="A0A4Y1JVU8"/>
<dbReference type="Pfam" id="PF01059">
    <property type="entry name" value="Oxidored_q5_N"/>
    <property type="match status" value="1"/>
</dbReference>
<sequence length="440" mass="50989">MMKIFFTLLFLIPLFNFWWVVPAIYFFVSFNLFFSPVSVFISSLSYSFGADLLSLCLMVLTVWIGALMMMASCYVKFYMFRMFEFVLMLNFMVISLFLTFSTINFLLFYIFFESSMVPILFLIFGWGYQPERLIAAFYLLFYTLFASLPMLLCMFFLFYVSLTLCFYLIDKIYNFYLYLGMIMVFLVKLPMFFLHFWLPKAHVEAPISGSMILAGVLLKLGGYGLFRVLNFIWPFSLSYNWIWIIWSLLGGLVLSIMCICQVDLKSLIAYSSVVHMSMVVCGTMTLNFFGLFGSLLLMLGHGLCSSGLFVLANYLYERSGSRSLFINKGFINTIPLISLFWFIFIINNIASPISLNLFGESMLLNSLVCWNWRSMGFLGLMALFSCAYSIYVYAITQHGLLYAGLLGKIPGIIIEYTVLFFHLFPLNFLFLKAYDFILWL</sequence>
<dbReference type="Pfam" id="PF00361">
    <property type="entry name" value="Proton_antipo_M"/>
    <property type="match status" value="1"/>
</dbReference>
<dbReference type="GO" id="GO:0048039">
    <property type="term" value="F:ubiquinone binding"/>
    <property type="evidence" value="ECO:0007669"/>
    <property type="project" value="TreeGrafter"/>
</dbReference>
<dbReference type="RefSeq" id="YP_009643449.1">
    <property type="nucleotide sequence ID" value="NC_042435.1"/>
</dbReference>
<evidence type="ECO:0000256" key="12">
    <source>
        <dbReference type="ARBA" id="ARBA00023027"/>
    </source>
</evidence>
<evidence type="ECO:0000259" key="18">
    <source>
        <dbReference type="Pfam" id="PF00361"/>
    </source>
</evidence>
<keyword evidence="6 17" id="KW-0813">Transport</keyword>
<dbReference type="GeneID" id="41699742"/>
<feature type="transmembrane region" description="Helical" evidence="17">
    <location>
        <begin position="139"/>
        <end position="169"/>
    </location>
</feature>
<feature type="transmembrane region" description="Helical" evidence="17">
    <location>
        <begin position="295"/>
        <end position="316"/>
    </location>
</feature>
<dbReference type="InterPro" id="IPR000260">
    <property type="entry name" value="NADH4_N"/>
</dbReference>
<evidence type="ECO:0000256" key="15">
    <source>
        <dbReference type="ARBA" id="ARBA00023136"/>
    </source>
</evidence>
<keyword evidence="15 17" id="KW-0472">Membrane</keyword>
<evidence type="ECO:0000256" key="8">
    <source>
        <dbReference type="ARBA" id="ARBA00022692"/>
    </source>
</evidence>
<comment type="subcellular location">
    <subcellularLocation>
        <location evidence="2 17">Mitochondrion membrane</location>
        <topology evidence="2 17">Multi-pass membrane protein</topology>
    </subcellularLocation>
</comment>
<organism evidence="20">
    <name type="scientific">Melamphaus faber</name>
    <dbReference type="NCBI Taxonomy" id="702479"/>
    <lineage>
        <taxon>Eukaryota</taxon>
        <taxon>Metazoa</taxon>
        <taxon>Ecdysozoa</taxon>
        <taxon>Arthropoda</taxon>
        <taxon>Hexapoda</taxon>
        <taxon>Insecta</taxon>
        <taxon>Pterygota</taxon>
        <taxon>Neoptera</taxon>
        <taxon>Paraneoptera</taxon>
        <taxon>Hemiptera</taxon>
        <taxon>Heteroptera</taxon>
        <taxon>Panheteroptera</taxon>
        <taxon>Pentatomomorpha</taxon>
        <taxon>Pyrrhocoroidea</taxon>
        <taxon>Pyrrhocoridae</taxon>
        <taxon>Melamphaus</taxon>
    </lineage>
</organism>
<comment type="function">
    <text evidence="1">Core subunit of the mitochondrial membrane respiratory chain NADH dehydrogenase (Complex I) that is believed to belong to the minimal assembly required for catalysis. Complex I functions in the transfer of electrons from NADH to the respiratory chain. The immediate electron acceptor for the enzyme is believed to be ubiquinone.</text>
</comment>
<evidence type="ECO:0000256" key="7">
    <source>
        <dbReference type="ARBA" id="ARBA00022660"/>
    </source>
</evidence>
<feature type="transmembrane region" description="Helical" evidence="17">
    <location>
        <begin position="210"/>
        <end position="229"/>
    </location>
</feature>
<reference evidence="20" key="2">
    <citation type="journal article" date="2019" name="Syst. Entomol.">
        <title>Higher-level phylogeny and evolutionary history of Pentatomomorpha (Hemiptera: Heteroptera) inferred from mitochondrial genome sequences.</title>
        <authorList>
            <person name="Liu Y."/>
            <person name="Li H."/>
            <person name="Song F."/>
            <person name="Zhao Y."/>
            <person name="Wilson J.-J."/>
            <person name="Cai W."/>
        </authorList>
    </citation>
    <scope>NUCLEOTIDE SEQUENCE</scope>
</reference>
<keyword evidence="9" id="KW-1278">Translocase</keyword>
<evidence type="ECO:0000256" key="5">
    <source>
        <dbReference type="ARBA" id="ARBA00021006"/>
    </source>
</evidence>
<comment type="catalytic activity">
    <reaction evidence="16 17">
        <text>a ubiquinone + NADH + 5 H(+)(in) = a ubiquinol + NAD(+) + 4 H(+)(out)</text>
        <dbReference type="Rhea" id="RHEA:29091"/>
        <dbReference type="Rhea" id="RHEA-COMP:9565"/>
        <dbReference type="Rhea" id="RHEA-COMP:9566"/>
        <dbReference type="ChEBI" id="CHEBI:15378"/>
        <dbReference type="ChEBI" id="CHEBI:16389"/>
        <dbReference type="ChEBI" id="CHEBI:17976"/>
        <dbReference type="ChEBI" id="CHEBI:57540"/>
        <dbReference type="ChEBI" id="CHEBI:57945"/>
        <dbReference type="EC" id="7.1.1.2"/>
    </reaction>
</comment>
<evidence type="ECO:0000256" key="11">
    <source>
        <dbReference type="ARBA" id="ARBA00022989"/>
    </source>
</evidence>
<evidence type="ECO:0000256" key="10">
    <source>
        <dbReference type="ARBA" id="ARBA00022982"/>
    </source>
</evidence>
<evidence type="ECO:0000256" key="17">
    <source>
        <dbReference type="RuleBase" id="RU003297"/>
    </source>
</evidence>
<feature type="transmembrane region" description="Helical" evidence="17">
    <location>
        <begin position="47"/>
        <end position="70"/>
    </location>
</feature>
<dbReference type="EC" id="7.1.1.2" evidence="4 17"/>
<evidence type="ECO:0000256" key="1">
    <source>
        <dbReference type="ARBA" id="ARBA00003257"/>
    </source>
</evidence>
<evidence type="ECO:0000259" key="19">
    <source>
        <dbReference type="Pfam" id="PF01059"/>
    </source>
</evidence>
<feature type="transmembrane region" description="Helical" evidence="17">
    <location>
        <begin position="336"/>
        <end position="355"/>
    </location>
</feature>
<feature type="transmembrane region" description="Helical" evidence="17">
    <location>
        <begin position="241"/>
        <end position="260"/>
    </location>
</feature>
<evidence type="ECO:0000256" key="9">
    <source>
        <dbReference type="ARBA" id="ARBA00022967"/>
    </source>
</evidence>
<keyword evidence="8 17" id="KW-0812">Transmembrane</keyword>
<evidence type="ECO:0000256" key="13">
    <source>
        <dbReference type="ARBA" id="ARBA00023075"/>
    </source>
</evidence>
<feature type="transmembrane region" description="Helical" evidence="17">
    <location>
        <begin position="175"/>
        <end position="198"/>
    </location>
</feature>
<dbReference type="EMBL" id="KX345785">
    <property type="protein sequence ID" value="APO08879.1"/>
    <property type="molecule type" value="Genomic_DNA"/>
</dbReference>
<comment type="function">
    <text evidence="17">Core subunit of the mitochondrial membrane respiratory chain NADH dehydrogenase (Complex I) which catalyzes electron transfer from NADH through the respiratory chain, using ubiquinone as an electron acceptor. Essential for the catalytic activity and assembly of complex I.</text>
</comment>
<evidence type="ECO:0000256" key="3">
    <source>
        <dbReference type="ARBA" id="ARBA00009025"/>
    </source>
</evidence>
<keyword evidence="13 17" id="KW-0830">Ubiquinone</keyword>
<keyword evidence="11 17" id="KW-1133">Transmembrane helix</keyword>
<evidence type="ECO:0000256" key="16">
    <source>
        <dbReference type="ARBA" id="ARBA00049551"/>
    </source>
</evidence>
<keyword evidence="12 17" id="KW-0520">NAD</keyword>
<evidence type="ECO:0000256" key="14">
    <source>
        <dbReference type="ARBA" id="ARBA00023128"/>
    </source>
</evidence>
<feature type="domain" description="NADH:ubiquinone oxidoreductase chain 4 N-terminal" evidence="19">
    <location>
        <begin position="1"/>
        <end position="99"/>
    </location>
</feature>
<feature type="domain" description="NADH:quinone oxidoreductase/Mrp antiporter transmembrane" evidence="18">
    <location>
        <begin position="104"/>
        <end position="381"/>
    </location>
</feature>
<dbReference type="GO" id="GO:0042773">
    <property type="term" value="P:ATP synthesis coupled electron transport"/>
    <property type="evidence" value="ECO:0007669"/>
    <property type="project" value="InterPro"/>
</dbReference>
<dbReference type="GO" id="GO:0031966">
    <property type="term" value="C:mitochondrial membrane"/>
    <property type="evidence" value="ECO:0007669"/>
    <property type="project" value="UniProtKB-SubCell"/>
</dbReference>
<feature type="transmembrane region" description="Helical" evidence="17">
    <location>
        <begin position="106"/>
        <end position="127"/>
    </location>
</feature>
<evidence type="ECO:0000256" key="4">
    <source>
        <dbReference type="ARBA" id="ARBA00012944"/>
    </source>
</evidence>
<keyword evidence="14 17" id="KW-0496">Mitochondrion</keyword>
<keyword evidence="7 17" id="KW-0679">Respiratory chain</keyword>
<feature type="transmembrane region" description="Helical" evidence="17">
    <location>
        <begin position="82"/>
        <end position="100"/>
    </location>
</feature>
<dbReference type="CTD" id="4538"/>
<feature type="transmembrane region" description="Helical" evidence="17">
    <location>
        <begin position="267"/>
        <end position="289"/>
    </location>
</feature>
<dbReference type="GO" id="GO:0015990">
    <property type="term" value="P:electron transport coupled proton transport"/>
    <property type="evidence" value="ECO:0007669"/>
    <property type="project" value="TreeGrafter"/>
</dbReference>
<dbReference type="PANTHER" id="PTHR43507">
    <property type="entry name" value="NADH-UBIQUINONE OXIDOREDUCTASE CHAIN 4"/>
    <property type="match status" value="1"/>
</dbReference>
<evidence type="ECO:0000313" key="20">
    <source>
        <dbReference type="EMBL" id="APO08879.1"/>
    </source>
</evidence>
<keyword evidence="10 17" id="KW-0249">Electron transport</keyword>
<geneLocation type="mitochondrion" evidence="20"/>
<dbReference type="PRINTS" id="PR01437">
    <property type="entry name" value="NUOXDRDTASE4"/>
</dbReference>
<protein>
    <recommendedName>
        <fullName evidence="5 17">NADH-ubiquinone oxidoreductase chain 4</fullName>
        <ecNumber evidence="4 17">7.1.1.2</ecNumber>
    </recommendedName>
</protein>